<feature type="region of interest" description="Disordered" evidence="1">
    <location>
        <begin position="1"/>
        <end position="21"/>
    </location>
</feature>
<dbReference type="AlphaFoldDB" id="A0A429X5D2"/>
<sequence length="182" mass="21265">MKSDKKLKKERVEKKRESREITKKYQDTKKLRCKAKAELKILLQLSQKENSSKLEAYKDIKYHLKSSQKELTYFGYRGVIFGFVGVILTSIVTTMIIPMIFEMSDGVNKMHSLNEKIIYAVGITLLISFLVFLFVFFSRKVVSPFYDSEKDIRNQIYINEYMINIVDEKIKELSNNTIVPPG</sequence>
<comment type="caution">
    <text evidence="3">The sequence shown here is derived from an EMBL/GenBank/DDBJ whole genome shotgun (WGS) entry which is preliminary data.</text>
</comment>
<protein>
    <submittedName>
        <fullName evidence="3">Uncharacterized protein</fullName>
    </submittedName>
</protein>
<keyword evidence="2" id="KW-1133">Transmembrane helix</keyword>
<feature type="transmembrane region" description="Helical" evidence="2">
    <location>
        <begin position="74"/>
        <end position="97"/>
    </location>
</feature>
<name>A0A429X5D2_SIMTE</name>
<evidence type="ECO:0000256" key="2">
    <source>
        <dbReference type="SAM" id="Phobius"/>
    </source>
</evidence>
<evidence type="ECO:0000313" key="3">
    <source>
        <dbReference type="EMBL" id="RST58592.1"/>
    </source>
</evidence>
<evidence type="ECO:0000256" key="1">
    <source>
        <dbReference type="SAM" id="MobiDB-lite"/>
    </source>
</evidence>
<dbReference type="OrthoDB" id="2880315at2"/>
<feature type="transmembrane region" description="Helical" evidence="2">
    <location>
        <begin position="117"/>
        <end position="137"/>
    </location>
</feature>
<evidence type="ECO:0000313" key="4">
    <source>
        <dbReference type="Proteomes" id="UP000287296"/>
    </source>
</evidence>
<gene>
    <name evidence="3" type="ORF">D5F11_016285</name>
</gene>
<proteinExistence type="predicted"/>
<dbReference type="RefSeq" id="WP_120117705.1">
    <property type="nucleotide sequence ID" value="NZ_QYTW02000018.1"/>
</dbReference>
<keyword evidence="2" id="KW-0812">Transmembrane</keyword>
<accession>A0A429X5D2</accession>
<feature type="compositionally biased region" description="Basic and acidic residues" evidence="1">
    <location>
        <begin position="10"/>
        <end position="21"/>
    </location>
</feature>
<keyword evidence="2" id="KW-0472">Membrane</keyword>
<reference evidence="3 4" key="1">
    <citation type="submission" date="2018-12" db="EMBL/GenBank/DDBJ databases">
        <authorList>
            <person name="Sun L."/>
            <person name="Chen Z."/>
        </authorList>
    </citation>
    <scope>NUCLEOTIDE SEQUENCE [LARGE SCALE GENOMIC DNA]</scope>
    <source>
        <strain evidence="3 4">LMG 29736</strain>
    </source>
</reference>
<dbReference type="EMBL" id="QYTW02000018">
    <property type="protein sequence ID" value="RST58592.1"/>
    <property type="molecule type" value="Genomic_DNA"/>
</dbReference>
<dbReference type="Proteomes" id="UP000287296">
    <property type="component" value="Unassembled WGS sequence"/>
</dbReference>
<organism evidence="3 4">
    <name type="scientific">Siminovitchia terrae</name>
    <name type="common">Bacillus terrae</name>
    <dbReference type="NCBI Taxonomy" id="1914933"/>
    <lineage>
        <taxon>Bacteria</taxon>
        <taxon>Bacillati</taxon>
        <taxon>Bacillota</taxon>
        <taxon>Bacilli</taxon>
        <taxon>Bacillales</taxon>
        <taxon>Bacillaceae</taxon>
        <taxon>Siminovitchia</taxon>
    </lineage>
</organism>